<dbReference type="RefSeq" id="WP_014442343.1">
    <property type="nucleotide sequence ID" value="NC_017093.1"/>
</dbReference>
<reference evidence="3 4" key="1">
    <citation type="submission" date="2012-02" db="EMBL/GenBank/DDBJ databases">
        <title>Complete genome sequence of Actinoplanes missouriensis 431 (= NBRC 102363).</title>
        <authorList>
            <person name="Ohnishi Y."/>
            <person name="Ishikawa J."/>
            <person name="Sekine M."/>
            <person name="Hosoyama A."/>
            <person name="Harada T."/>
            <person name="Narita H."/>
            <person name="Hata T."/>
            <person name="Konno Y."/>
            <person name="Tutikane K."/>
            <person name="Fujita N."/>
            <person name="Horinouchi S."/>
            <person name="Hayakawa M."/>
        </authorList>
    </citation>
    <scope>NUCLEOTIDE SEQUENCE [LARGE SCALE GENOMIC DNA]</scope>
    <source>
        <strain evidence="4">ATCC 14538 / DSM 43046 / CBS 188.64 / JCM 3121 / NBRC 102363 / NCIMB 12654 / NRRL B-3342 / UNCC 431</strain>
    </source>
</reference>
<evidence type="ECO:0000256" key="1">
    <source>
        <dbReference type="SAM" id="MobiDB-lite"/>
    </source>
</evidence>
<organism evidence="3 4">
    <name type="scientific">Actinoplanes missouriensis (strain ATCC 14538 / DSM 43046 / CBS 188.64 / JCM 3121 / NBRC 102363 / NCIMB 12654 / NRRL B-3342 / UNCC 431)</name>
    <dbReference type="NCBI Taxonomy" id="512565"/>
    <lineage>
        <taxon>Bacteria</taxon>
        <taxon>Bacillati</taxon>
        <taxon>Actinomycetota</taxon>
        <taxon>Actinomycetes</taxon>
        <taxon>Micromonosporales</taxon>
        <taxon>Micromonosporaceae</taxon>
        <taxon>Actinoplanes</taxon>
    </lineage>
</organism>
<feature type="signal peptide" evidence="2">
    <location>
        <begin position="1"/>
        <end position="20"/>
    </location>
</feature>
<name>I0H361_ACTM4</name>
<keyword evidence="2" id="KW-0732">Signal</keyword>
<evidence type="ECO:0000256" key="2">
    <source>
        <dbReference type="SAM" id="SignalP"/>
    </source>
</evidence>
<dbReference type="EMBL" id="AP012319">
    <property type="protein sequence ID" value="BAL87448.1"/>
    <property type="molecule type" value="Genomic_DNA"/>
</dbReference>
<gene>
    <name evidence="3" type="ordered locus">AMIS_22280</name>
</gene>
<dbReference type="Proteomes" id="UP000007882">
    <property type="component" value="Chromosome"/>
</dbReference>
<sequence>MSARVLISALAAILFSVGIASQNDAGSSSAAEKSPVSVDSKGSLIWD</sequence>
<feature type="region of interest" description="Disordered" evidence="1">
    <location>
        <begin position="24"/>
        <end position="47"/>
    </location>
</feature>
<proteinExistence type="predicted"/>
<dbReference type="HOGENOM" id="CLU_3163695_0_0_11"/>
<dbReference type="PATRIC" id="fig|512565.3.peg.2225"/>
<dbReference type="KEGG" id="ams:AMIS_22280"/>
<feature type="chain" id="PRO_5038409625" evidence="2">
    <location>
        <begin position="21"/>
        <end position="47"/>
    </location>
</feature>
<evidence type="ECO:0000313" key="4">
    <source>
        <dbReference type="Proteomes" id="UP000007882"/>
    </source>
</evidence>
<evidence type="ECO:0000313" key="3">
    <source>
        <dbReference type="EMBL" id="BAL87448.1"/>
    </source>
</evidence>
<dbReference type="AlphaFoldDB" id="I0H361"/>
<keyword evidence="4" id="KW-1185">Reference proteome</keyword>
<protein>
    <submittedName>
        <fullName evidence="3">Uncharacterized protein</fullName>
    </submittedName>
</protein>
<dbReference type="STRING" id="512565.AMIS_22280"/>
<accession>I0H361</accession>